<evidence type="ECO:0000313" key="3">
    <source>
        <dbReference type="Proteomes" id="UP000828390"/>
    </source>
</evidence>
<sequence length="529" mass="60900">MCKDNGTFTKTNRSVTQYKDVFLTDGKVNQRIFLQGEVGSGKTTFAAMMALDWCGKAPCEPHIFTDVNVLQEFTFVFHIALRNSFECYDVTEMIKDQIINCIYSSKEDRKKAYKLLNEIMTRERCLALLDGLDEWTSPDSHHNIPTLVEKHSSCVMLITTRPWKLAAGYVKHSEIDRLLKLKGIQNSFDFAKRVLSCMVEEDELQQKYWAFEKYIWDQNLEKLMSSPLMLSVIVCSYAEGTELKGSKCEIYSMLLDVLLKKATSEKKYIQQPRVSCFKETQYIQPNLAKVNHIAEAAFRLMFSDKRENALVFGAKDLDALVDDEERVFALKTGILTESESSSSVRALSTFSFRHKSIQEFLSAYHIACNEHVINTTISGYLNRHDTLYRDISQVFLFLCGMRISAANALSYVMDACENYALIENYIETYHQDCICDGYKEAVANKQTGINLTLSHFKIYRYDEDLEQLWVMNQSKVISLVVKTTLHHSSYYEKYPSKIVVDLSSCHKMKSLTVICDETDLEGKICFFYQ</sequence>
<protein>
    <recommendedName>
        <fullName evidence="1">NACHT domain-containing protein</fullName>
    </recommendedName>
</protein>
<reference evidence="2" key="2">
    <citation type="submission" date="2020-11" db="EMBL/GenBank/DDBJ databases">
        <authorList>
            <person name="McCartney M.A."/>
            <person name="Auch B."/>
            <person name="Kono T."/>
            <person name="Mallez S."/>
            <person name="Becker A."/>
            <person name="Gohl D.M."/>
            <person name="Silverstein K.A.T."/>
            <person name="Koren S."/>
            <person name="Bechman K.B."/>
            <person name="Herman A."/>
            <person name="Abrahante J.E."/>
            <person name="Garbe J."/>
        </authorList>
    </citation>
    <scope>NUCLEOTIDE SEQUENCE</scope>
    <source>
        <strain evidence="2">Duluth1</strain>
        <tissue evidence="2">Whole animal</tissue>
    </source>
</reference>
<organism evidence="2 3">
    <name type="scientific">Dreissena polymorpha</name>
    <name type="common">Zebra mussel</name>
    <name type="synonym">Mytilus polymorpha</name>
    <dbReference type="NCBI Taxonomy" id="45954"/>
    <lineage>
        <taxon>Eukaryota</taxon>
        <taxon>Metazoa</taxon>
        <taxon>Spiralia</taxon>
        <taxon>Lophotrochozoa</taxon>
        <taxon>Mollusca</taxon>
        <taxon>Bivalvia</taxon>
        <taxon>Autobranchia</taxon>
        <taxon>Heteroconchia</taxon>
        <taxon>Euheterodonta</taxon>
        <taxon>Imparidentia</taxon>
        <taxon>Neoheterodontei</taxon>
        <taxon>Myida</taxon>
        <taxon>Dreissenoidea</taxon>
        <taxon>Dreissenidae</taxon>
        <taxon>Dreissena</taxon>
    </lineage>
</organism>
<dbReference type="Gene3D" id="3.40.50.300">
    <property type="entry name" value="P-loop containing nucleotide triphosphate hydrolases"/>
    <property type="match status" value="1"/>
</dbReference>
<dbReference type="AlphaFoldDB" id="A0A9D4ITY1"/>
<dbReference type="SUPFAM" id="SSF52540">
    <property type="entry name" value="P-loop containing nucleoside triphosphate hydrolases"/>
    <property type="match status" value="1"/>
</dbReference>
<dbReference type="Proteomes" id="UP000828390">
    <property type="component" value="Unassembled WGS sequence"/>
</dbReference>
<reference evidence="2" key="1">
    <citation type="journal article" date="2019" name="bioRxiv">
        <title>The Genome of the Zebra Mussel, Dreissena polymorpha: A Resource for Invasive Species Research.</title>
        <authorList>
            <person name="McCartney M.A."/>
            <person name="Auch B."/>
            <person name="Kono T."/>
            <person name="Mallez S."/>
            <person name="Zhang Y."/>
            <person name="Obille A."/>
            <person name="Becker A."/>
            <person name="Abrahante J.E."/>
            <person name="Garbe J."/>
            <person name="Badalamenti J.P."/>
            <person name="Herman A."/>
            <person name="Mangelson H."/>
            <person name="Liachko I."/>
            <person name="Sullivan S."/>
            <person name="Sone E.D."/>
            <person name="Koren S."/>
            <person name="Silverstein K.A.T."/>
            <person name="Beckman K.B."/>
            <person name="Gohl D.M."/>
        </authorList>
    </citation>
    <scope>NUCLEOTIDE SEQUENCE</scope>
    <source>
        <strain evidence="2">Duluth1</strain>
        <tissue evidence="2">Whole animal</tissue>
    </source>
</reference>
<proteinExistence type="predicted"/>
<dbReference type="PANTHER" id="PTHR46312:SF2">
    <property type="entry name" value="NUCLEOTIDE-BINDING OLIGOMERIZATION DOMAIN-CONTAINING PROTEIN 2-LIKE"/>
    <property type="match status" value="1"/>
</dbReference>
<dbReference type="Pfam" id="PF05729">
    <property type="entry name" value="NACHT"/>
    <property type="match status" value="1"/>
</dbReference>
<dbReference type="InterPro" id="IPR007111">
    <property type="entry name" value="NACHT_NTPase"/>
</dbReference>
<dbReference type="EMBL" id="JAIWYP010000008">
    <property type="protein sequence ID" value="KAH3786590.1"/>
    <property type="molecule type" value="Genomic_DNA"/>
</dbReference>
<keyword evidence="3" id="KW-1185">Reference proteome</keyword>
<dbReference type="InterPro" id="IPR027417">
    <property type="entry name" value="P-loop_NTPase"/>
</dbReference>
<comment type="caution">
    <text evidence="2">The sequence shown here is derived from an EMBL/GenBank/DDBJ whole genome shotgun (WGS) entry which is preliminary data.</text>
</comment>
<gene>
    <name evidence="2" type="ORF">DPMN_164697</name>
</gene>
<evidence type="ECO:0000259" key="1">
    <source>
        <dbReference type="Pfam" id="PF05729"/>
    </source>
</evidence>
<evidence type="ECO:0000313" key="2">
    <source>
        <dbReference type="EMBL" id="KAH3786590.1"/>
    </source>
</evidence>
<name>A0A9D4ITY1_DREPO</name>
<feature type="domain" description="NACHT" evidence="1">
    <location>
        <begin position="31"/>
        <end position="185"/>
    </location>
</feature>
<accession>A0A9D4ITY1</accession>
<dbReference type="PANTHER" id="PTHR46312">
    <property type="entry name" value="NACHT DOMAIN-CONTAINING PROTEIN"/>
    <property type="match status" value="1"/>
</dbReference>